<proteinExistence type="inferred from homology"/>
<evidence type="ECO:0000256" key="3">
    <source>
        <dbReference type="ARBA" id="ARBA00012922"/>
    </source>
</evidence>
<evidence type="ECO:0000256" key="5">
    <source>
        <dbReference type="PIRSR" id="PIRSR001221-1"/>
    </source>
</evidence>
<feature type="active site" description="Charge relay system" evidence="5">
    <location>
        <position position="158"/>
    </location>
</feature>
<organism evidence="8 9">
    <name type="scientific">Scheffersomyces spartinae</name>
    <dbReference type="NCBI Taxonomy" id="45513"/>
    <lineage>
        <taxon>Eukaryota</taxon>
        <taxon>Fungi</taxon>
        <taxon>Dikarya</taxon>
        <taxon>Ascomycota</taxon>
        <taxon>Saccharomycotina</taxon>
        <taxon>Pichiomycetes</taxon>
        <taxon>Debaryomycetaceae</taxon>
        <taxon>Scheffersomyces</taxon>
    </lineage>
</organism>
<feature type="binding site" evidence="6">
    <location>
        <position position="207"/>
    </location>
    <ligand>
        <name>substrate</name>
    </ligand>
</feature>
<accession>A0A9P7V5Y2</accession>
<dbReference type="OrthoDB" id="6428749at2759"/>
<evidence type="ECO:0000313" key="9">
    <source>
        <dbReference type="Proteomes" id="UP000790833"/>
    </source>
</evidence>
<feature type="active site" description="Charge relay system" evidence="5">
    <location>
        <position position="233"/>
    </location>
</feature>
<dbReference type="Pfam" id="PF01425">
    <property type="entry name" value="Amidase"/>
    <property type="match status" value="1"/>
</dbReference>
<dbReference type="SUPFAM" id="SSF75304">
    <property type="entry name" value="Amidase signature (AS) enzymes"/>
    <property type="match status" value="1"/>
</dbReference>
<evidence type="ECO:0000256" key="4">
    <source>
        <dbReference type="ARBA" id="ARBA00022801"/>
    </source>
</evidence>
<feature type="active site" description="Acyl-ester intermediate" evidence="5">
    <location>
        <position position="257"/>
    </location>
</feature>
<dbReference type="InterPro" id="IPR020556">
    <property type="entry name" value="Amidase_CS"/>
</dbReference>
<dbReference type="EMBL" id="JAHMUF010000022">
    <property type="protein sequence ID" value="KAG7191882.1"/>
    <property type="molecule type" value="Genomic_DNA"/>
</dbReference>
<dbReference type="GO" id="GO:0004040">
    <property type="term" value="F:amidase activity"/>
    <property type="evidence" value="ECO:0007669"/>
    <property type="project" value="UniProtKB-EC"/>
</dbReference>
<reference evidence="8" key="1">
    <citation type="submission" date="2021-03" db="EMBL/GenBank/DDBJ databases">
        <authorList>
            <person name="Palmer J.M."/>
        </authorList>
    </citation>
    <scope>NUCLEOTIDE SEQUENCE</scope>
    <source>
        <strain evidence="8">ARV_011</strain>
    </source>
</reference>
<feature type="binding site" evidence="6">
    <location>
        <begin position="254"/>
        <end position="257"/>
    </location>
    <ligand>
        <name>substrate</name>
    </ligand>
</feature>
<evidence type="ECO:0000256" key="2">
    <source>
        <dbReference type="ARBA" id="ARBA00009199"/>
    </source>
</evidence>
<dbReference type="InterPro" id="IPR036928">
    <property type="entry name" value="AS_sf"/>
</dbReference>
<sequence length="573" mass="63974">MPEYTEFLTTEKFDGFEDPVKYEKEWLPKVIAYREALARAIDPKYAIDLPKPIEQLVDDQFNSLDYLYKSNLLTSEELAITETSATELQKQLASGSLTAVSVYLAYAKRAVICHQLTNSAMELFTDEGYERAKELDKYFAETGGQVVGPMHGLPISLKEHYAYRNKVTHASMVAWVDNVTPEHCVTIQVLEDLGAVFYVRTNQPQTLMHLDSNNNFTGLTRNPFNMKLSSGGSSSGEGAIVAFGGSTMGIGSDIGGSIRSPAAFSGCFGLRPTSNRVSLAGAVATISGQESVLGVCGPLARSVEDIDFWMKHYLNNGKPWDLDGTLVRMPWRELPAPSVSGLTIGVIWDDGLVHPTPPITRGLKEVVNKLTKAGAKIIDFKPMKTKLAYETVHKMYNCDGNALNKRVLGTSGEPLTKLTKWSLNYGDGSREYSTTENRELNYIRDNLRLEYTKYMVDNKIDFLISPTYCNVAPVSECVYSWSYTSLFNILDFPTLVFQTGLFLDSEIDKWDDTFKDYQFRSELEKLELEQYDPQTFSGAPIGLQLTSRRYHDEEVVAAGKAIVELLGVSLYKK</sequence>
<name>A0A9P7V5Y2_9ASCO</name>
<comment type="caution">
    <text evidence="8">The sequence shown here is derived from an EMBL/GenBank/DDBJ whole genome shotgun (WGS) entry which is preliminary data.</text>
</comment>
<feature type="binding site" evidence="6">
    <location>
        <position position="233"/>
    </location>
    <ligand>
        <name>substrate</name>
    </ligand>
</feature>
<dbReference type="Proteomes" id="UP000790833">
    <property type="component" value="Unassembled WGS sequence"/>
</dbReference>
<keyword evidence="9" id="KW-1185">Reference proteome</keyword>
<feature type="domain" description="Amidase" evidence="7">
    <location>
        <begin position="104"/>
        <end position="555"/>
    </location>
</feature>
<dbReference type="PROSITE" id="PS00571">
    <property type="entry name" value="AMIDASES"/>
    <property type="match status" value="1"/>
</dbReference>
<gene>
    <name evidence="8" type="ORF">KQ657_002671</name>
</gene>
<keyword evidence="4" id="KW-0378">Hydrolase</keyword>
<evidence type="ECO:0000256" key="1">
    <source>
        <dbReference type="ARBA" id="ARBA00001311"/>
    </source>
</evidence>
<dbReference type="GeneID" id="66116045"/>
<dbReference type="AlphaFoldDB" id="A0A9P7V5Y2"/>
<evidence type="ECO:0000256" key="6">
    <source>
        <dbReference type="PIRSR" id="PIRSR001221-2"/>
    </source>
</evidence>
<dbReference type="PIRSF" id="PIRSF001221">
    <property type="entry name" value="Amidase_fungi"/>
    <property type="match status" value="1"/>
</dbReference>
<dbReference type="PANTHER" id="PTHR46072:SF4">
    <property type="entry name" value="AMIDASE C550.07-RELATED"/>
    <property type="match status" value="1"/>
</dbReference>
<dbReference type="Gene3D" id="3.90.1300.10">
    <property type="entry name" value="Amidase signature (AS) domain"/>
    <property type="match status" value="1"/>
</dbReference>
<comment type="catalytic activity">
    <reaction evidence="1">
        <text>a monocarboxylic acid amide + H2O = a monocarboxylate + NH4(+)</text>
        <dbReference type="Rhea" id="RHEA:12020"/>
        <dbReference type="ChEBI" id="CHEBI:15377"/>
        <dbReference type="ChEBI" id="CHEBI:28938"/>
        <dbReference type="ChEBI" id="CHEBI:35757"/>
        <dbReference type="ChEBI" id="CHEBI:83628"/>
        <dbReference type="EC" id="3.5.1.4"/>
    </reaction>
</comment>
<evidence type="ECO:0000313" key="8">
    <source>
        <dbReference type="EMBL" id="KAG7191882.1"/>
    </source>
</evidence>
<dbReference type="RefSeq" id="XP_043047434.1">
    <property type="nucleotide sequence ID" value="XM_043193425.1"/>
</dbReference>
<evidence type="ECO:0000259" key="7">
    <source>
        <dbReference type="Pfam" id="PF01425"/>
    </source>
</evidence>
<dbReference type="PANTHER" id="PTHR46072">
    <property type="entry name" value="AMIDASE-RELATED-RELATED"/>
    <property type="match status" value="1"/>
</dbReference>
<protein>
    <recommendedName>
        <fullName evidence="3">amidase</fullName>
        <ecNumber evidence="3">3.5.1.4</ecNumber>
    </recommendedName>
</protein>
<dbReference type="InterPro" id="IPR023631">
    <property type="entry name" value="Amidase_dom"/>
</dbReference>
<comment type="similarity">
    <text evidence="2">Belongs to the amidase family.</text>
</comment>
<dbReference type="EC" id="3.5.1.4" evidence="3"/>